<dbReference type="Pfam" id="PF04542">
    <property type="entry name" value="Sigma70_r2"/>
    <property type="match status" value="1"/>
</dbReference>
<dbReference type="InterPro" id="IPR014284">
    <property type="entry name" value="RNA_pol_sigma-70_dom"/>
</dbReference>
<keyword evidence="4" id="KW-0804">Transcription</keyword>
<dbReference type="EMBL" id="CACRUT010000015">
    <property type="protein sequence ID" value="VYU27597.1"/>
    <property type="molecule type" value="Genomic_DNA"/>
</dbReference>
<name>A0A6N3DPG1_9BACT</name>
<dbReference type="InterPro" id="IPR007627">
    <property type="entry name" value="RNA_pol_sigma70_r2"/>
</dbReference>
<dbReference type="Pfam" id="PF08281">
    <property type="entry name" value="Sigma70_r4_2"/>
    <property type="match status" value="1"/>
</dbReference>
<evidence type="ECO:0000256" key="4">
    <source>
        <dbReference type="ARBA" id="ARBA00023163"/>
    </source>
</evidence>
<evidence type="ECO:0000313" key="7">
    <source>
        <dbReference type="EMBL" id="VYU27597.1"/>
    </source>
</evidence>
<dbReference type="SUPFAM" id="SSF88946">
    <property type="entry name" value="Sigma2 domain of RNA polymerase sigma factors"/>
    <property type="match status" value="1"/>
</dbReference>
<dbReference type="Gene3D" id="1.10.1740.10">
    <property type="match status" value="1"/>
</dbReference>
<dbReference type="InterPro" id="IPR036388">
    <property type="entry name" value="WH-like_DNA-bd_sf"/>
</dbReference>
<gene>
    <name evidence="7" type="primary">rpoE_1</name>
    <name evidence="7" type="ORF">PCLFYP37_02376</name>
</gene>
<keyword evidence="2" id="KW-0805">Transcription regulation</keyword>
<reference evidence="7" key="1">
    <citation type="submission" date="2019-11" db="EMBL/GenBank/DDBJ databases">
        <authorList>
            <person name="Feng L."/>
        </authorList>
    </citation>
    <scope>NUCLEOTIDE SEQUENCE</scope>
    <source>
        <strain evidence="7">PclaraLFYP37</strain>
    </source>
</reference>
<protein>
    <submittedName>
        <fullName evidence="7">ECF RNA polymerase sigma factor RpoE</fullName>
    </submittedName>
</protein>
<organism evidence="7">
    <name type="scientific">Paraprevotella clara</name>
    <dbReference type="NCBI Taxonomy" id="454154"/>
    <lineage>
        <taxon>Bacteria</taxon>
        <taxon>Pseudomonadati</taxon>
        <taxon>Bacteroidota</taxon>
        <taxon>Bacteroidia</taxon>
        <taxon>Bacteroidales</taxon>
        <taxon>Prevotellaceae</taxon>
        <taxon>Paraprevotella</taxon>
    </lineage>
</organism>
<feature type="domain" description="RNA polymerase sigma-70 region 2" evidence="5">
    <location>
        <begin position="19"/>
        <end position="84"/>
    </location>
</feature>
<dbReference type="NCBIfam" id="TIGR02937">
    <property type="entry name" value="sigma70-ECF"/>
    <property type="match status" value="1"/>
</dbReference>
<dbReference type="RefSeq" id="WP_281797845.1">
    <property type="nucleotide sequence ID" value="NZ_AP025941.1"/>
</dbReference>
<dbReference type="NCBIfam" id="TIGR02985">
    <property type="entry name" value="Sig70_bacteroi1"/>
    <property type="match status" value="1"/>
</dbReference>
<feature type="domain" description="RNA polymerase sigma factor 70 region 4 type 2" evidence="6">
    <location>
        <begin position="117"/>
        <end position="167"/>
    </location>
</feature>
<evidence type="ECO:0000256" key="2">
    <source>
        <dbReference type="ARBA" id="ARBA00023015"/>
    </source>
</evidence>
<keyword evidence="3" id="KW-0731">Sigma factor</keyword>
<comment type="similarity">
    <text evidence="1">Belongs to the sigma-70 factor family. ECF subfamily.</text>
</comment>
<evidence type="ECO:0000256" key="3">
    <source>
        <dbReference type="ARBA" id="ARBA00023082"/>
    </source>
</evidence>
<proteinExistence type="inferred from homology"/>
<evidence type="ECO:0000256" key="1">
    <source>
        <dbReference type="ARBA" id="ARBA00010641"/>
    </source>
</evidence>
<dbReference type="Gene3D" id="1.10.10.10">
    <property type="entry name" value="Winged helix-like DNA-binding domain superfamily/Winged helix DNA-binding domain"/>
    <property type="match status" value="1"/>
</dbReference>
<dbReference type="GO" id="GO:0003677">
    <property type="term" value="F:DNA binding"/>
    <property type="evidence" value="ECO:0007669"/>
    <property type="project" value="InterPro"/>
</dbReference>
<dbReference type="PANTHER" id="PTHR43133:SF46">
    <property type="entry name" value="RNA POLYMERASE SIGMA-70 FACTOR ECF SUBFAMILY"/>
    <property type="match status" value="1"/>
</dbReference>
<dbReference type="InterPro" id="IPR039425">
    <property type="entry name" value="RNA_pol_sigma-70-like"/>
</dbReference>
<dbReference type="AlphaFoldDB" id="A0A6N3DPG1"/>
<dbReference type="GO" id="GO:0006352">
    <property type="term" value="P:DNA-templated transcription initiation"/>
    <property type="evidence" value="ECO:0007669"/>
    <property type="project" value="InterPro"/>
</dbReference>
<dbReference type="PANTHER" id="PTHR43133">
    <property type="entry name" value="RNA POLYMERASE ECF-TYPE SIGMA FACTO"/>
    <property type="match status" value="1"/>
</dbReference>
<accession>A0A6N3DPG1</accession>
<dbReference type="InterPro" id="IPR013325">
    <property type="entry name" value="RNA_pol_sigma_r2"/>
</dbReference>
<dbReference type="InterPro" id="IPR013324">
    <property type="entry name" value="RNA_pol_sigma_r3/r4-like"/>
</dbReference>
<evidence type="ECO:0000259" key="5">
    <source>
        <dbReference type="Pfam" id="PF04542"/>
    </source>
</evidence>
<dbReference type="SUPFAM" id="SSF88659">
    <property type="entry name" value="Sigma3 and sigma4 domains of RNA polymerase sigma factors"/>
    <property type="match status" value="1"/>
</dbReference>
<dbReference type="InterPro" id="IPR014327">
    <property type="entry name" value="RNA_pol_sigma70_bacteroid"/>
</dbReference>
<evidence type="ECO:0000259" key="6">
    <source>
        <dbReference type="Pfam" id="PF08281"/>
    </source>
</evidence>
<dbReference type="InterPro" id="IPR013249">
    <property type="entry name" value="RNA_pol_sigma70_r4_t2"/>
</dbReference>
<dbReference type="GO" id="GO:0016987">
    <property type="term" value="F:sigma factor activity"/>
    <property type="evidence" value="ECO:0007669"/>
    <property type="project" value="UniProtKB-KW"/>
</dbReference>
<sequence length="184" mass="21272">MDNLVFQIQQDSEYAFKQLYQIYYAKVVSFITGIIKERDIAKDLAQDIFINLWLNRKKLDISKNIQNYIFVASRNAAINYLKKELAFSHGTIEAIQADVRTSDTAEDNLFAKEISLLIEMVVSEMPKQRQLIYRLSKEQGLSNEEIASKLGISKRSVENQISMALKEIKRAISFYLIFLLCMLS</sequence>